<dbReference type="OrthoDB" id="2356942at2"/>
<proteinExistence type="predicted"/>
<dbReference type="EMBL" id="BEDT01000004">
    <property type="protein sequence ID" value="GAX47994.1"/>
    <property type="molecule type" value="Genomic_DNA"/>
</dbReference>
<feature type="region of interest" description="Disordered" evidence="1">
    <location>
        <begin position="34"/>
        <end position="66"/>
    </location>
</feature>
<dbReference type="InterPro" id="IPR027994">
    <property type="entry name" value="WxL_dom"/>
</dbReference>
<feature type="signal peptide" evidence="2">
    <location>
        <begin position="1"/>
        <end position="26"/>
    </location>
</feature>
<dbReference type="Proteomes" id="UP000218689">
    <property type="component" value="Unassembled WGS sequence"/>
</dbReference>
<protein>
    <recommendedName>
        <fullName evidence="3">WxL domain-containing protein</fullName>
    </recommendedName>
</protein>
<evidence type="ECO:0000313" key="5">
    <source>
        <dbReference type="Proteomes" id="UP000218689"/>
    </source>
</evidence>
<name>A0A224XCY6_9LACT</name>
<reference evidence="5" key="1">
    <citation type="submission" date="2017-08" db="EMBL/GenBank/DDBJ databases">
        <title>Draft genome sequence of Lactococcus sp. strain Rs-Y01, isolated from the gut of the lower termite Reticulitermes speratus.</title>
        <authorList>
            <person name="Ohkuma M."/>
            <person name="Yuki M."/>
        </authorList>
    </citation>
    <scope>NUCLEOTIDE SEQUENCE [LARGE SCALE GENOMIC DNA]</scope>
    <source>
        <strain evidence="5">Rs-Y01</strain>
    </source>
</reference>
<accession>A0A224XCY6</accession>
<evidence type="ECO:0000313" key="4">
    <source>
        <dbReference type="EMBL" id="GAX47994.1"/>
    </source>
</evidence>
<evidence type="ECO:0000259" key="3">
    <source>
        <dbReference type="Pfam" id="PF13731"/>
    </source>
</evidence>
<sequence length="256" mass="27006">MKSKTLLCTAIVLIVAIFLIGTVASADTQTSNGFASFKEDTSPTNPKLPGKIGGGKSDPEAPADLLNPAKGPTIYTPIGKNELGIVQHPSIFNFGETILRPDSKRKDLVVKALSKNKDGTDFADKYGDGSYVQYVTVYDGRTASDGWQLSASATELTDVAAASKKLTGATISVANTMRWNDDVDAGKGTNKNLTGADFTLTTDDTPVIVMGTTDAKYESDIVFRSEDVALTIPKATIKVGNFSSTVTWTLVAAATP</sequence>
<keyword evidence="2" id="KW-0732">Signal</keyword>
<gene>
    <name evidence="4" type="ORF">RsY01_1608</name>
</gene>
<evidence type="ECO:0000256" key="1">
    <source>
        <dbReference type="SAM" id="MobiDB-lite"/>
    </source>
</evidence>
<evidence type="ECO:0000256" key="2">
    <source>
        <dbReference type="SAM" id="SignalP"/>
    </source>
</evidence>
<organism evidence="4 5">
    <name type="scientific">Pseudolactococcus reticulitermitis</name>
    <dbReference type="NCBI Taxonomy" id="2025039"/>
    <lineage>
        <taxon>Bacteria</taxon>
        <taxon>Bacillati</taxon>
        <taxon>Bacillota</taxon>
        <taxon>Bacilli</taxon>
        <taxon>Lactobacillales</taxon>
        <taxon>Streptococcaceae</taxon>
        <taxon>Pseudolactococcus</taxon>
    </lineage>
</organism>
<dbReference type="Pfam" id="PF13731">
    <property type="entry name" value="WxL"/>
    <property type="match status" value="1"/>
</dbReference>
<keyword evidence="5" id="KW-1185">Reference proteome</keyword>
<feature type="chain" id="PRO_5012126625" description="WxL domain-containing protein" evidence="2">
    <location>
        <begin position="27"/>
        <end position="256"/>
    </location>
</feature>
<feature type="domain" description="WxL" evidence="3">
    <location>
        <begin position="26"/>
        <end position="252"/>
    </location>
</feature>
<comment type="caution">
    <text evidence="4">The sequence shown here is derived from an EMBL/GenBank/DDBJ whole genome shotgun (WGS) entry which is preliminary data.</text>
</comment>
<dbReference type="AlphaFoldDB" id="A0A224XCY6"/>
<dbReference type="RefSeq" id="WP_157905803.1">
    <property type="nucleotide sequence ID" value="NZ_BEDT01000004.1"/>
</dbReference>